<dbReference type="STRING" id="375.BKD09_RS39525"/>
<dbReference type="EMBL" id="JRPN01000006">
    <property type="protein sequence ID" value="KGT79865.1"/>
    <property type="molecule type" value="Genomic_DNA"/>
</dbReference>
<evidence type="ECO:0000259" key="2">
    <source>
        <dbReference type="Pfam" id="PF12849"/>
    </source>
</evidence>
<evidence type="ECO:0000313" key="3">
    <source>
        <dbReference type="EMBL" id="KGT79865.1"/>
    </source>
</evidence>
<reference evidence="3 4" key="1">
    <citation type="submission" date="2014-09" db="EMBL/GenBank/DDBJ databases">
        <title>Draft genome of Bradyrhizobium japonicum Is-34.</title>
        <authorList>
            <person name="Tsurumaru H."/>
            <person name="Yamakawa T."/>
            <person name="Hashimoto S."/>
            <person name="Okizaki K."/>
            <person name="Kanesaki Y."/>
            <person name="Yoshikawa H."/>
            <person name="Yajima S."/>
        </authorList>
    </citation>
    <scope>NUCLEOTIDE SEQUENCE [LARGE SCALE GENOMIC DNA]</scope>
    <source>
        <strain evidence="3 4">Is-34</strain>
    </source>
</reference>
<dbReference type="InterPro" id="IPR024370">
    <property type="entry name" value="PBP_domain"/>
</dbReference>
<keyword evidence="1" id="KW-0732">Signal</keyword>
<protein>
    <submittedName>
        <fullName evidence="3">Tungstate ABC transporter permease</fullName>
    </submittedName>
</protein>
<dbReference type="InterPro" id="IPR052738">
    <property type="entry name" value="ABC-Tungstate_binding"/>
</dbReference>
<comment type="caution">
    <text evidence="3">The sequence shown here is derived from an EMBL/GenBank/DDBJ whole genome shotgun (WGS) entry which is preliminary data.</text>
</comment>
<dbReference type="Gene3D" id="3.40.190.10">
    <property type="entry name" value="Periplasmic binding protein-like II"/>
    <property type="match status" value="2"/>
</dbReference>
<dbReference type="RefSeq" id="WP_041955064.1">
    <property type="nucleotide sequence ID" value="NZ_JRPN01000006.1"/>
</dbReference>
<feature type="signal peptide" evidence="1">
    <location>
        <begin position="1"/>
        <end position="25"/>
    </location>
</feature>
<organism evidence="3 4">
    <name type="scientific">Bradyrhizobium japonicum</name>
    <dbReference type="NCBI Taxonomy" id="375"/>
    <lineage>
        <taxon>Bacteria</taxon>
        <taxon>Pseudomonadati</taxon>
        <taxon>Pseudomonadota</taxon>
        <taxon>Alphaproteobacteria</taxon>
        <taxon>Hyphomicrobiales</taxon>
        <taxon>Nitrobacteraceae</taxon>
        <taxon>Bradyrhizobium</taxon>
    </lineage>
</organism>
<sequence>MVVRRLSVALALLCGLAAGVAASFAEDRAIVLASTTATQESGLLDHLLPIFREKTGIEVTVIARRADEVLDGARRGEVDVVLMHARPQEEKFVADGFGVKRFDVMYNDYVLIGPKSDPAAVKGKDIATALKAIEAKGAPFVTRGDRSGTHAAELALWIVAGIDIAAAKGAWYREVKQGMDAALDAARAANAYVLSDRGSWIAFKDRGDLDIVVEGDKRLLNQYGAMLVNPEKFPNVKKELGQTFIDWLISPEGQAAIAGYKVDGQQLFFPNAAKSGG</sequence>
<dbReference type="Pfam" id="PF12849">
    <property type="entry name" value="PBP_like_2"/>
    <property type="match status" value="1"/>
</dbReference>
<dbReference type="Proteomes" id="UP000030377">
    <property type="component" value="Unassembled WGS sequence"/>
</dbReference>
<dbReference type="CDD" id="cd05466">
    <property type="entry name" value="PBP2_LTTR_substrate"/>
    <property type="match status" value="1"/>
</dbReference>
<dbReference type="PANTHER" id="PTHR37945">
    <property type="entry name" value="EXTRACELLULAR TUNGSTATE BINDING PROTEIN"/>
    <property type="match status" value="1"/>
</dbReference>
<accession>A0A0A3XZP8</accession>
<feature type="chain" id="PRO_5002005353" evidence="1">
    <location>
        <begin position="26"/>
        <end position="277"/>
    </location>
</feature>
<dbReference type="AlphaFoldDB" id="A0A0A3XZP8"/>
<gene>
    <name evidence="3" type="ORF">MA20_10215</name>
</gene>
<dbReference type="SUPFAM" id="SSF53850">
    <property type="entry name" value="Periplasmic binding protein-like II"/>
    <property type="match status" value="1"/>
</dbReference>
<dbReference type="PANTHER" id="PTHR37945:SF1">
    <property type="entry name" value="EXTRACELLULAR TUNGSTATE BINDING PROTEIN"/>
    <property type="match status" value="1"/>
</dbReference>
<evidence type="ECO:0000313" key="4">
    <source>
        <dbReference type="Proteomes" id="UP000030377"/>
    </source>
</evidence>
<evidence type="ECO:0000256" key="1">
    <source>
        <dbReference type="SAM" id="SignalP"/>
    </source>
</evidence>
<feature type="domain" description="PBP" evidence="2">
    <location>
        <begin position="25"/>
        <end position="252"/>
    </location>
</feature>
<proteinExistence type="predicted"/>
<name>A0A0A3XZP8_BRAJP</name>